<evidence type="ECO:0000313" key="2">
    <source>
        <dbReference type="RefSeq" id="XP_030621178.1"/>
    </source>
</evidence>
<reference evidence="2" key="1">
    <citation type="submission" date="2025-08" db="UniProtKB">
        <authorList>
            <consortium name="RefSeq"/>
        </authorList>
    </citation>
    <scope>IDENTIFICATION</scope>
</reference>
<dbReference type="Proteomes" id="UP000504632">
    <property type="component" value="Chromosome 2"/>
</dbReference>
<name>A0A6J2UMG5_CHACN</name>
<dbReference type="GeneID" id="115804825"/>
<sequence>MRGAGNQGFVKSVNDANLMFEFLLNGLVIDHDNNVALRDEEMASMRQGRAFLALINDNIPKTAPAMEDLLVTLEDHENSLPQHRFERLILGTAYSAYQVQHQNLESEKKVWGNILGRLANATFVQLRKSS</sequence>
<dbReference type="InterPro" id="IPR029170">
    <property type="entry name" value="FAM180"/>
</dbReference>
<dbReference type="PANTHER" id="PTHR34034:SF2">
    <property type="entry name" value="PROTEIN FAM180A"/>
    <property type="match status" value="1"/>
</dbReference>
<gene>
    <name evidence="2" type="primary">LOC115804825</name>
</gene>
<dbReference type="InParanoid" id="A0A6J2UMG5"/>
<dbReference type="AlphaFoldDB" id="A0A6J2UMG5"/>
<protein>
    <submittedName>
        <fullName evidence="2">Protein FAM180A</fullName>
    </submittedName>
</protein>
<dbReference type="OrthoDB" id="8935082at2759"/>
<organism evidence="1 2">
    <name type="scientific">Chanos chanos</name>
    <name type="common">Milkfish</name>
    <name type="synonym">Mugil chanos</name>
    <dbReference type="NCBI Taxonomy" id="29144"/>
    <lineage>
        <taxon>Eukaryota</taxon>
        <taxon>Metazoa</taxon>
        <taxon>Chordata</taxon>
        <taxon>Craniata</taxon>
        <taxon>Vertebrata</taxon>
        <taxon>Euteleostomi</taxon>
        <taxon>Actinopterygii</taxon>
        <taxon>Neopterygii</taxon>
        <taxon>Teleostei</taxon>
        <taxon>Ostariophysi</taxon>
        <taxon>Gonorynchiformes</taxon>
        <taxon>Chanidae</taxon>
        <taxon>Chanos</taxon>
    </lineage>
</organism>
<dbReference type="Pfam" id="PF15173">
    <property type="entry name" value="FAM180"/>
    <property type="match status" value="1"/>
</dbReference>
<dbReference type="PANTHER" id="PTHR34034">
    <property type="entry name" value="PROTEIN FAM180A-RELATED"/>
    <property type="match status" value="1"/>
</dbReference>
<accession>A0A6J2UMG5</accession>
<keyword evidence="1" id="KW-1185">Reference proteome</keyword>
<proteinExistence type="predicted"/>
<evidence type="ECO:0000313" key="1">
    <source>
        <dbReference type="Proteomes" id="UP000504632"/>
    </source>
</evidence>
<dbReference type="RefSeq" id="XP_030621178.1">
    <property type="nucleotide sequence ID" value="XM_030765318.1"/>
</dbReference>